<evidence type="ECO:0000313" key="7">
    <source>
        <dbReference type="EMBL" id="CAJ1001264.1"/>
    </source>
</evidence>
<accession>A0AA48RG00</accession>
<keyword evidence="8" id="KW-1185">Reference proteome</keyword>
<organism evidence="7 8">
    <name type="scientific">Brevibacillus aydinogluensis</name>
    <dbReference type="NCBI Taxonomy" id="927786"/>
    <lineage>
        <taxon>Bacteria</taxon>
        <taxon>Bacillati</taxon>
        <taxon>Bacillota</taxon>
        <taxon>Bacilli</taxon>
        <taxon>Bacillales</taxon>
        <taxon>Paenibacillaceae</taxon>
        <taxon>Brevibacillus</taxon>
    </lineage>
</organism>
<dbReference type="Gene3D" id="1.10.357.10">
    <property type="entry name" value="Tetracycline Repressor, domain 2"/>
    <property type="match status" value="1"/>
</dbReference>
<dbReference type="PRINTS" id="PR00455">
    <property type="entry name" value="HTHTETR"/>
</dbReference>
<dbReference type="PANTHER" id="PTHR30055">
    <property type="entry name" value="HTH-TYPE TRANSCRIPTIONAL REGULATOR RUTR"/>
    <property type="match status" value="1"/>
</dbReference>
<dbReference type="SUPFAM" id="SSF46689">
    <property type="entry name" value="Homeodomain-like"/>
    <property type="match status" value="1"/>
</dbReference>
<keyword evidence="1" id="KW-0678">Repressor</keyword>
<reference evidence="7" key="1">
    <citation type="submission" date="2023-07" db="EMBL/GenBank/DDBJ databases">
        <authorList>
            <person name="Ivanov I."/>
            <person name="Teneva D."/>
            <person name="Stoikov I."/>
        </authorList>
    </citation>
    <scope>NUCLEOTIDE SEQUENCE</scope>
    <source>
        <strain evidence="7">4475</strain>
    </source>
</reference>
<sequence>MPLQERIVQAAIEEIQTRGLKFTMADLSRRAGVSTKTLYGHFPSKEALIGHLIEQEIQDVRDSMETIVNRQDLDVTEKLRRLLTYVPSGFGGTDLRLWYELKRYYPAQWALVDACIQEEWDQVRAVLEEGMGKGVFRRVNTDILIQMYVGAWEQLINRQWLTRNNMTLDQALDAVIDILLGGVVRTQKRQEESV</sequence>
<protein>
    <submittedName>
        <fullName evidence="7">TetR/AcrR family transcriptional regulator</fullName>
    </submittedName>
</protein>
<dbReference type="GO" id="GO:0000976">
    <property type="term" value="F:transcription cis-regulatory region binding"/>
    <property type="evidence" value="ECO:0007669"/>
    <property type="project" value="TreeGrafter"/>
</dbReference>
<feature type="domain" description="HTH tetR-type" evidence="6">
    <location>
        <begin position="1"/>
        <end position="60"/>
    </location>
</feature>
<evidence type="ECO:0000256" key="2">
    <source>
        <dbReference type="ARBA" id="ARBA00023015"/>
    </source>
</evidence>
<dbReference type="Pfam" id="PF00440">
    <property type="entry name" value="TetR_N"/>
    <property type="match status" value="1"/>
</dbReference>
<dbReference type="EMBL" id="OY569118">
    <property type="protein sequence ID" value="CAJ1001264.1"/>
    <property type="molecule type" value="Genomic_DNA"/>
</dbReference>
<evidence type="ECO:0000256" key="1">
    <source>
        <dbReference type="ARBA" id="ARBA00022491"/>
    </source>
</evidence>
<dbReference type="KEGG" id="bayd:BSPP4475_02885"/>
<keyword evidence="2" id="KW-0805">Transcription regulation</keyword>
<dbReference type="PANTHER" id="PTHR30055:SF175">
    <property type="entry name" value="HTH-TYPE TRANSCRIPTIONAL REPRESSOR KSTR2"/>
    <property type="match status" value="1"/>
</dbReference>
<dbReference type="PROSITE" id="PS50977">
    <property type="entry name" value="HTH_TETR_2"/>
    <property type="match status" value="1"/>
</dbReference>
<dbReference type="Proteomes" id="UP001189619">
    <property type="component" value="Chromosome"/>
</dbReference>
<dbReference type="InterPro" id="IPR009057">
    <property type="entry name" value="Homeodomain-like_sf"/>
</dbReference>
<evidence type="ECO:0000256" key="4">
    <source>
        <dbReference type="ARBA" id="ARBA00023163"/>
    </source>
</evidence>
<gene>
    <name evidence="7" type="ORF">BSPP4475_02885</name>
</gene>
<dbReference type="InterPro" id="IPR001647">
    <property type="entry name" value="HTH_TetR"/>
</dbReference>
<evidence type="ECO:0000256" key="5">
    <source>
        <dbReference type="PROSITE-ProRule" id="PRU00335"/>
    </source>
</evidence>
<dbReference type="InterPro" id="IPR036271">
    <property type="entry name" value="Tet_transcr_reg_TetR-rel_C_sf"/>
</dbReference>
<evidence type="ECO:0000313" key="8">
    <source>
        <dbReference type="Proteomes" id="UP001189619"/>
    </source>
</evidence>
<dbReference type="AlphaFoldDB" id="A0AA48RG00"/>
<proteinExistence type="predicted"/>
<keyword evidence="3 5" id="KW-0238">DNA-binding</keyword>
<name>A0AA48RG00_9BACL</name>
<feature type="DNA-binding region" description="H-T-H motif" evidence="5">
    <location>
        <begin position="23"/>
        <end position="42"/>
    </location>
</feature>
<dbReference type="SUPFAM" id="SSF48498">
    <property type="entry name" value="Tetracyclin repressor-like, C-terminal domain"/>
    <property type="match status" value="1"/>
</dbReference>
<dbReference type="GO" id="GO:0003700">
    <property type="term" value="F:DNA-binding transcription factor activity"/>
    <property type="evidence" value="ECO:0007669"/>
    <property type="project" value="TreeGrafter"/>
</dbReference>
<evidence type="ECO:0000259" key="6">
    <source>
        <dbReference type="PROSITE" id="PS50977"/>
    </source>
</evidence>
<evidence type="ECO:0000256" key="3">
    <source>
        <dbReference type="ARBA" id="ARBA00023125"/>
    </source>
</evidence>
<dbReference type="InterPro" id="IPR050109">
    <property type="entry name" value="HTH-type_TetR-like_transc_reg"/>
</dbReference>
<keyword evidence="4" id="KW-0804">Transcription</keyword>
<dbReference type="Gene3D" id="1.10.10.60">
    <property type="entry name" value="Homeodomain-like"/>
    <property type="match status" value="1"/>
</dbReference>